<dbReference type="AlphaFoldDB" id="A0A2Z2NL29"/>
<name>A0A2Z2NL29_9GAMM</name>
<gene>
    <name evidence="2" type="ORF">IMCC3135_10240</name>
</gene>
<sequence>MSRFCSVLFLAWLVATSLSACDNNTELSGNNPYDHHLSYVAQGWAQNSVNATIFRKNSLATYQQQQYIAFYSDDSEVMLGKRPLGTDDWEVAATGYFGRATDAHNGISIMIDGTGYVHMAWDHHVDTLRYARSLAPESLQLGPMMAMVGTDEMAVTYPEFHRLPSGDILFAYRDGSSGNGRLIINQYDHALMQWKRIQSNLLDGEGQRNAYWQIHIGSDSTIHLSWVWRETGDVATNHDMHYARSGNGGISWQSATGNNYSLPMTQQTVDPIWLISQGSNLINQTSITADSNGTPYIATYYRESLTAFTQVHVIYPISKTSSGGEPLEWTSETVSNRQMDFSLSGGGSKSLPISRPQIISDSRNGVHRLHIIYRDSEYDDRAIMASSNLTTGATWQYTVLTDQSVDRWEPSYDTELWRQQSRLHLYVQAVGQIDGEGVDTDRPPSNVQVLEVSLPEVE</sequence>
<evidence type="ECO:0008006" key="4">
    <source>
        <dbReference type="Google" id="ProtNLM"/>
    </source>
</evidence>
<dbReference type="KEGG" id="gai:IMCC3135_10240"/>
<dbReference type="Proteomes" id="UP000250079">
    <property type="component" value="Chromosome"/>
</dbReference>
<proteinExistence type="predicted"/>
<evidence type="ECO:0000313" key="3">
    <source>
        <dbReference type="Proteomes" id="UP000250079"/>
    </source>
</evidence>
<dbReference type="Pfam" id="PF15892">
    <property type="entry name" value="BNR_4"/>
    <property type="match status" value="1"/>
</dbReference>
<evidence type="ECO:0000256" key="1">
    <source>
        <dbReference type="SAM" id="SignalP"/>
    </source>
</evidence>
<feature type="signal peptide" evidence="1">
    <location>
        <begin position="1"/>
        <end position="20"/>
    </location>
</feature>
<dbReference type="OrthoDB" id="223410at2"/>
<keyword evidence="1" id="KW-0732">Signal</keyword>
<accession>A0A2Z2NL29</accession>
<reference evidence="2 3" key="1">
    <citation type="submission" date="2016-12" db="EMBL/GenBank/DDBJ databases">
        <authorList>
            <person name="Song W.-J."/>
            <person name="Kurnit D.M."/>
        </authorList>
    </citation>
    <scope>NUCLEOTIDE SEQUENCE [LARGE SCALE GENOMIC DNA]</scope>
    <source>
        <strain evidence="2 3">IMCC3135</strain>
    </source>
</reference>
<dbReference type="PROSITE" id="PS51257">
    <property type="entry name" value="PROKAR_LIPOPROTEIN"/>
    <property type="match status" value="1"/>
</dbReference>
<keyword evidence="3" id="KW-1185">Reference proteome</keyword>
<dbReference type="EMBL" id="CP018632">
    <property type="protein sequence ID" value="ASJ72142.1"/>
    <property type="molecule type" value="Genomic_DNA"/>
</dbReference>
<feature type="chain" id="PRO_5016391485" description="Neuraminidase" evidence="1">
    <location>
        <begin position="21"/>
        <end position="458"/>
    </location>
</feature>
<organism evidence="2 3">
    <name type="scientific">Granulosicoccus antarcticus IMCC3135</name>
    <dbReference type="NCBI Taxonomy" id="1192854"/>
    <lineage>
        <taxon>Bacteria</taxon>
        <taxon>Pseudomonadati</taxon>
        <taxon>Pseudomonadota</taxon>
        <taxon>Gammaproteobacteria</taxon>
        <taxon>Chromatiales</taxon>
        <taxon>Granulosicoccaceae</taxon>
        <taxon>Granulosicoccus</taxon>
    </lineage>
</organism>
<evidence type="ECO:0000313" key="2">
    <source>
        <dbReference type="EMBL" id="ASJ72142.1"/>
    </source>
</evidence>
<protein>
    <recommendedName>
        <fullName evidence="4">Neuraminidase</fullName>
    </recommendedName>
</protein>
<dbReference type="RefSeq" id="WP_157735899.1">
    <property type="nucleotide sequence ID" value="NZ_CP018632.1"/>
</dbReference>